<accession>A0ABP9VI18</accession>
<organism evidence="1 2">
    <name type="scientific">Novipirellula caenicola</name>
    <dbReference type="NCBI Taxonomy" id="1536901"/>
    <lineage>
        <taxon>Bacteria</taxon>
        <taxon>Pseudomonadati</taxon>
        <taxon>Planctomycetota</taxon>
        <taxon>Planctomycetia</taxon>
        <taxon>Pirellulales</taxon>
        <taxon>Pirellulaceae</taxon>
        <taxon>Novipirellula</taxon>
    </lineage>
</organism>
<gene>
    <name evidence="1" type="ORF">Rcae01_00281</name>
</gene>
<proteinExistence type="predicted"/>
<evidence type="ECO:0000313" key="2">
    <source>
        <dbReference type="Proteomes" id="UP001416858"/>
    </source>
</evidence>
<dbReference type="RefSeq" id="WP_345681924.1">
    <property type="nucleotide sequence ID" value="NZ_BAABRO010000001.1"/>
</dbReference>
<name>A0ABP9VI18_9BACT</name>
<sequence>MDTINPRSGERSYETQIAVLYSFNSFTSLGGTQERQDERDFMICEKHLH</sequence>
<evidence type="ECO:0000313" key="1">
    <source>
        <dbReference type="EMBL" id="GAA5504842.1"/>
    </source>
</evidence>
<comment type="caution">
    <text evidence="1">The sequence shown here is derived from an EMBL/GenBank/DDBJ whole genome shotgun (WGS) entry which is preliminary data.</text>
</comment>
<dbReference type="Proteomes" id="UP001416858">
    <property type="component" value="Unassembled WGS sequence"/>
</dbReference>
<keyword evidence="2" id="KW-1185">Reference proteome</keyword>
<dbReference type="EMBL" id="BAABRO010000001">
    <property type="protein sequence ID" value="GAA5504842.1"/>
    <property type="molecule type" value="Genomic_DNA"/>
</dbReference>
<protein>
    <submittedName>
        <fullName evidence="1">Uncharacterized protein</fullName>
    </submittedName>
</protein>
<reference evidence="1 2" key="1">
    <citation type="submission" date="2024-02" db="EMBL/GenBank/DDBJ databases">
        <title>Rhodopirellula caenicola NBRC 110016.</title>
        <authorList>
            <person name="Ichikawa N."/>
            <person name="Katano-Makiyama Y."/>
            <person name="Hidaka K."/>
        </authorList>
    </citation>
    <scope>NUCLEOTIDE SEQUENCE [LARGE SCALE GENOMIC DNA]</scope>
    <source>
        <strain evidence="1 2">NBRC 110016</strain>
    </source>
</reference>